<dbReference type="AlphaFoldDB" id="A0AB38C4D8"/>
<comment type="caution">
    <text evidence="1">The sequence shown here is derived from an EMBL/GenBank/DDBJ whole genome shotgun (WGS) entry which is preliminary data.</text>
</comment>
<protein>
    <submittedName>
        <fullName evidence="1">Uncharacterized protein</fullName>
    </submittedName>
</protein>
<evidence type="ECO:0000313" key="2">
    <source>
        <dbReference type="Proteomes" id="UP000182489"/>
    </source>
</evidence>
<accession>A0AB38C4D8</accession>
<dbReference type="EMBL" id="FPKH01000001">
    <property type="protein sequence ID" value="SFX23352.1"/>
    <property type="molecule type" value="Genomic_DNA"/>
</dbReference>
<dbReference type="RefSeq" id="WP_072453213.1">
    <property type="nucleotide sequence ID" value="NZ_FPKH01000001.1"/>
</dbReference>
<organism evidence="1 2">
    <name type="scientific">Janthinobacterium lividum</name>
    <dbReference type="NCBI Taxonomy" id="29581"/>
    <lineage>
        <taxon>Bacteria</taxon>
        <taxon>Pseudomonadati</taxon>
        <taxon>Pseudomonadota</taxon>
        <taxon>Betaproteobacteria</taxon>
        <taxon>Burkholderiales</taxon>
        <taxon>Oxalobacteraceae</taxon>
        <taxon>Janthinobacterium</taxon>
    </lineage>
</organism>
<evidence type="ECO:0000313" key="1">
    <source>
        <dbReference type="EMBL" id="SFX23352.1"/>
    </source>
</evidence>
<dbReference type="Proteomes" id="UP000182489">
    <property type="component" value="Unassembled WGS sequence"/>
</dbReference>
<sequence>MADKFYDGMPNVNEKLNDMDRAFAAGPYNALPLTGGTMSGPITTPSAITMAVRGPGQQQNVGLSNGWWRIAKFNVAALGGEATIRISGATSYSSYEGSSNGIETVILLRCDNDGKIRGSWYGTGDGKHPDIQGVRIGSDGVIYVGAVQFSTLSCYIDSNMWFQQKLEFLGTQPPNDSWDAIAVYALSVGGTTGMTVRPGAVELQTNSTLNGPKIIHAGTRGGQQSSLSIPNDGKPLLVNTYYEVGALGVGGIAGAAFPGRFLWSTSAGSGSFYSQGYKMNLRAYDENSANFSEPLLGVTGTGQLAWPGNMRCGPASSGAAVRDIHTIYKDTAPAGEILYVGRKGEVATATLAVLAGAGTASWAGSTAVLYVGSQATGRSINAAGTINASGADYAEYMFKAPACGIVAAGQVIGIGADGKLTDRWADAISFAVKSTDPCMVGGDKWSQQLGQRPASVTRVLDRVESTLVSEAQPAVEAIYDGLTLLTPAIPAKAAVYREVPLAGDTDEEWAVRQAPGLAFDAALEALRQTVDRMAFAGQVPCNIHGAVPGQFVVPVQDGAGIAGIAINEADMTLQQYMRAIGKVIAIEDDGRARVIVKVA</sequence>
<gene>
    <name evidence="1" type="ORF">SAMN03097694_1277</name>
</gene>
<reference evidence="1 2" key="1">
    <citation type="submission" date="2016-11" db="EMBL/GenBank/DDBJ databases">
        <authorList>
            <person name="Varghese N."/>
            <person name="Submissions S."/>
        </authorList>
    </citation>
    <scope>NUCLEOTIDE SEQUENCE [LARGE SCALE GENOMIC DNA]</scope>
    <source>
        <strain evidence="1 2">NFR18</strain>
    </source>
</reference>
<name>A0AB38C4D8_9BURK</name>
<proteinExistence type="predicted"/>